<keyword evidence="7" id="KW-1185">Reference proteome</keyword>
<feature type="transmembrane region" description="Helical" evidence="5">
    <location>
        <begin position="49"/>
        <end position="69"/>
    </location>
</feature>
<evidence type="ECO:0000256" key="5">
    <source>
        <dbReference type="SAM" id="Phobius"/>
    </source>
</evidence>
<organism evidence="6 7">
    <name type="scientific">Microthlaspi erraticum</name>
    <dbReference type="NCBI Taxonomy" id="1685480"/>
    <lineage>
        <taxon>Eukaryota</taxon>
        <taxon>Viridiplantae</taxon>
        <taxon>Streptophyta</taxon>
        <taxon>Embryophyta</taxon>
        <taxon>Tracheophyta</taxon>
        <taxon>Spermatophyta</taxon>
        <taxon>Magnoliopsida</taxon>
        <taxon>eudicotyledons</taxon>
        <taxon>Gunneridae</taxon>
        <taxon>Pentapetalae</taxon>
        <taxon>rosids</taxon>
        <taxon>malvids</taxon>
        <taxon>Brassicales</taxon>
        <taxon>Brassicaceae</taxon>
        <taxon>Coluteocarpeae</taxon>
        <taxon>Microthlaspi</taxon>
    </lineage>
</organism>
<evidence type="ECO:0000313" key="7">
    <source>
        <dbReference type="Proteomes" id="UP000467841"/>
    </source>
</evidence>
<keyword evidence="2 5" id="KW-0812">Transmembrane</keyword>
<sequence length="312" mass="33864">MGKLEKTLISALVIYVTLLLLIVCAAVKEANDFSYSAAINTATDIKYKIIAIFSTLIVGAFGVCIPIFGLDPHGSFFLFVRILSPTAIFVTCFILLNHPTESLTSYEPPWGDFPMTTAVATASSILAMVEFFALASMNSSPSENWWFKAVGGDKEEEKIHVDNSCKNLPCSSGIVVNSVILGISLGTTSSVSLIKPLIAATTLHQLSQGIYLGGRFSKTMLEVKKTLVMVMVYSLTTPLGIGIGIGVAEIYKEKIPGTLMLSGFLKTAAAGILNYMAIVVGYNHKAQRSLKLLIPFAYVFCLLLKCLFYRWD</sequence>
<feature type="transmembrane region" description="Helical" evidence="5">
    <location>
        <begin position="227"/>
        <end position="247"/>
    </location>
</feature>
<comment type="caution">
    <text evidence="6">The sequence shown here is derived from an EMBL/GenBank/DDBJ whole genome shotgun (WGS) entry which is preliminary data.</text>
</comment>
<evidence type="ECO:0000313" key="6">
    <source>
        <dbReference type="EMBL" id="CAA7028187.1"/>
    </source>
</evidence>
<dbReference type="PANTHER" id="PTHR11040">
    <property type="entry name" value="ZINC/IRON TRANSPORTER"/>
    <property type="match status" value="1"/>
</dbReference>
<protein>
    <submittedName>
        <fullName evidence="6">Uncharacterized protein</fullName>
    </submittedName>
</protein>
<dbReference type="Proteomes" id="UP000467841">
    <property type="component" value="Unassembled WGS sequence"/>
</dbReference>
<dbReference type="Pfam" id="PF02535">
    <property type="entry name" value="Zip"/>
    <property type="match status" value="1"/>
</dbReference>
<keyword evidence="3 5" id="KW-1133">Transmembrane helix</keyword>
<dbReference type="EMBL" id="CACVBM020001064">
    <property type="protein sequence ID" value="CAA7028187.1"/>
    <property type="molecule type" value="Genomic_DNA"/>
</dbReference>
<reference evidence="6" key="1">
    <citation type="submission" date="2020-01" db="EMBL/GenBank/DDBJ databases">
        <authorList>
            <person name="Mishra B."/>
        </authorList>
    </citation>
    <scope>NUCLEOTIDE SEQUENCE [LARGE SCALE GENOMIC DNA]</scope>
</reference>
<dbReference type="AlphaFoldDB" id="A0A6D2IIM7"/>
<proteinExistence type="predicted"/>
<accession>A0A6D2IIM7</accession>
<name>A0A6D2IIM7_9BRAS</name>
<feature type="transmembrane region" description="Helical" evidence="5">
    <location>
        <begin position="259"/>
        <end position="280"/>
    </location>
</feature>
<feature type="transmembrane region" description="Helical" evidence="5">
    <location>
        <begin position="76"/>
        <end position="96"/>
    </location>
</feature>
<evidence type="ECO:0000256" key="2">
    <source>
        <dbReference type="ARBA" id="ARBA00022692"/>
    </source>
</evidence>
<comment type="subcellular location">
    <subcellularLocation>
        <location evidence="1">Membrane</location>
        <topology evidence="1">Multi-pass membrane protein</topology>
    </subcellularLocation>
</comment>
<feature type="transmembrane region" description="Helical" evidence="5">
    <location>
        <begin position="292"/>
        <end position="311"/>
    </location>
</feature>
<dbReference type="PANTHER" id="PTHR11040:SF164">
    <property type="entry name" value="ZINC TRANSPORTER 12-RELATED"/>
    <property type="match status" value="1"/>
</dbReference>
<feature type="transmembrane region" description="Helical" evidence="5">
    <location>
        <begin position="116"/>
        <end position="135"/>
    </location>
</feature>
<gene>
    <name evidence="6" type="ORF">MERR_LOCUS15422</name>
</gene>
<dbReference type="GO" id="GO:0005886">
    <property type="term" value="C:plasma membrane"/>
    <property type="evidence" value="ECO:0007669"/>
    <property type="project" value="TreeGrafter"/>
</dbReference>
<dbReference type="OrthoDB" id="448280at2759"/>
<evidence type="ECO:0000256" key="3">
    <source>
        <dbReference type="ARBA" id="ARBA00022989"/>
    </source>
</evidence>
<evidence type="ECO:0000256" key="1">
    <source>
        <dbReference type="ARBA" id="ARBA00004141"/>
    </source>
</evidence>
<keyword evidence="4 5" id="KW-0472">Membrane</keyword>
<evidence type="ECO:0000256" key="4">
    <source>
        <dbReference type="ARBA" id="ARBA00023136"/>
    </source>
</evidence>
<dbReference type="InterPro" id="IPR003689">
    <property type="entry name" value="ZIP"/>
</dbReference>
<dbReference type="GO" id="GO:0005385">
    <property type="term" value="F:zinc ion transmembrane transporter activity"/>
    <property type="evidence" value="ECO:0007669"/>
    <property type="project" value="TreeGrafter"/>
</dbReference>